<feature type="compositionally biased region" description="Polar residues" evidence="2">
    <location>
        <begin position="520"/>
        <end position="531"/>
    </location>
</feature>
<reference evidence="4 5" key="1">
    <citation type="submission" date="2023-09" db="EMBL/GenBank/DDBJ databases">
        <title>Nesidiocoris tenuis whole genome shotgun sequence.</title>
        <authorList>
            <person name="Shibata T."/>
            <person name="Shimoda M."/>
            <person name="Kobayashi T."/>
            <person name="Uehara T."/>
        </authorList>
    </citation>
    <scope>NUCLEOTIDE SEQUENCE [LARGE SCALE GENOMIC DNA]</scope>
    <source>
        <strain evidence="4 5">Japan</strain>
    </source>
</reference>
<sequence>MEDDVPVLSDGEIDGSLETVRVLHRTVVSLRTALEKSKAELHQLREQVKQQQDKDDPSPYERTIESLSIENHVLRGRYASERQILDVGRQLDRRDQQTDIDRQTDIDPQTGKMDGDEEENSRHDVEDESDVDDVFEDDDDVKFNGINAKKESSAKDQQNSRLSKGSEDDSEEVDDIELIFMTDDTKDDLNMAEDLVPIVDDGCGKFVKREGRSVLVETDISKCGVIDENEPPPQAPVPQQQLRRNTAPMLAPLSCKTSDVGSYKPIPHRELVDCGSARVKFNVAEHRSPVRPVLVDRRNLTSADRQESEAQTDITALPVHWRSESFLAQDRAVAMATTLPSKFQVEGSRAHQLRKQSLKHCERTQEARRVLLSDINFTSMVPELSRSADHLCGGAVSAALLPTSAALLSKYPRALAYMKNPDLPCGGWSPCDCSGRQPSWDYGPCGSSASMAVSASSELGLHGDCGGRRRHSMRPSLSSLDASSWASPPHHHQHHQHHQQHKQHHHHQQQSANRPLWASVPSSPTHTNRSRSAVPLSCSAYIHRTTSTAGQNSELVLHPNMRHHRLKYAARHKVKFSDRKLSGSFPGRSLPDLRGGGSVDSGADEDSTDSLIDESEAYLRRSIDSIVGDGADEPVFVKRGRRPRSYSQPDHVFTNGCGPGRKAQPFIARVPSDLKADTWVKVIANDGRLVVGRVRYVGPLPGVNDIQVGVVLAPGEGGNSSGTFAGVKYFDCDADCGLFAPFKKVVMAWSNP</sequence>
<dbReference type="EMBL" id="AP028911">
    <property type="protein sequence ID" value="BES91985.1"/>
    <property type="molecule type" value="Genomic_DNA"/>
</dbReference>
<feature type="compositionally biased region" description="Basic residues" evidence="2">
    <location>
        <begin position="489"/>
        <end position="508"/>
    </location>
</feature>
<dbReference type="InterPro" id="IPR000938">
    <property type="entry name" value="CAP-Gly_domain"/>
</dbReference>
<feature type="compositionally biased region" description="Acidic residues" evidence="2">
    <location>
        <begin position="602"/>
        <end position="611"/>
    </location>
</feature>
<dbReference type="Proteomes" id="UP001307889">
    <property type="component" value="Chromosome 3"/>
</dbReference>
<dbReference type="Pfam" id="PF01302">
    <property type="entry name" value="CAP_GLY"/>
    <property type="match status" value="1"/>
</dbReference>
<feature type="domain" description="CAP-Gly" evidence="3">
    <location>
        <begin position="698"/>
        <end position="741"/>
    </location>
</feature>
<feature type="coiled-coil region" evidence="1">
    <location>
        <begin position="27"/>
        <end position="54"/>
    </location>
</feature>
<accession>A0ABN7AI90</accession>
<evidence type="ECO:0000256" key="2">
    <source>
        <dbReference type="SAM" id="MobiDB-lite"/>
    </source>
</evidence>
<feature type="compositionally biased region" description="Low complexity" evidence="2">
    <location>
        <begin position="475"/>
        <end position="488"/>
    </location>
</feature>
<feature type="compositionally biased region" description="Basic and acidic residues" evidence="2">
    <location>
        <begin position="89"/>
        <end position="105"/>
    </location>
</feature>
<feature type="region of interest" description="Disordered" evidence="2">
    <location>
        <begin position="463"/>
        <end position="532"/>
    </location>
</feature>
<keyword evidence="1" id="KW-0175">Coiled coil</keyword>
<protein>
    <recommendedName>
        <fullName evidence="3">CAP-Gly domain-containing protein</fullName>
    </recommendedName>
</protein>
<feature type="region of interest" description="Disordered" evidence="2">
    <location>
        <begin position="89"/>
        <end position="174"/>
    </location>
</feature>
<dbReference type="Gene3D" id="2.30.30.190">
    <property type="entry name" value="CAP Gly-rich-like domain"/>
    <property type="match status" value="1"/>
</dbReference>
<gene>
    <name evidence="4" type="ORF">NTJ_04793</name>
</gene>
<evidence type="ECO:0000313" key="5">
    <source>
        <dbReference type="Proteomes" id="UP001307889"/>
    </source>
</evidence>
<dbReference type="SMART" id="SM01052">
    <property type="entry name" value="CAP_GLY"/>
    <property type="match status" value="1"/>
</dbReference>
<evidence type="ECO:0000313" key="4">
    <source>
        <dbReference type="EMBL" id="BES91985.1"/>
    </source>
</evidence>
<name>A0ABN7AI90_9HEMI</name>
<dbReference type="SUPFAM" id="SSF74924">
    <property type="entry name" value="Cap-Gly domain"/>
    <property type="match status" value="1"/>
</dbReference>
<dbReference type="InterPro" id="IPR036859">
    <property type="entry name" value="CAP-Gly_dom_sf"/>
</dbReference>
<evidence type="ECO:0000259" key="3">
    <source>
        <dbReference type="PROSITE" id="PS50245"/>
    </source>
</evidence>
<organism evidence="4 5">
    <name type="scientific">Nesidiocoris tenuis</name>
    <dbReference type="NCBI Taxonomy" id="355587"/>
    <lineage>
        <taxon>Eukaryota</taxon>
        <taxon>Metazoa</taxon>
        <taxon>Ecdysozoa</taxon>
        <taxon>Arthropoda</taxon>
        <taxon>Hexapoda</taxon>
        <taxon>Insecta</taxon>
        <taxon>Pterygota</taxon>
        <taxon>Neoptera</taxon>
        <taxon>Paraneoptera</taxon>
        <taxon>Hemiptera</taxon>
        <taxon>Heteroptera</taxon>
        <taxon>Panheteroptera</taxon>
        <taxon>Cimicomorpha</taxon>
        <taxon>Miridae</taxon>
        <taxon>Dicyphina</taxon>
        <taxon>Nesidiocoris</taxon>
    </lineage>
</organism>
<dbReference type="PROSITE" id="PS50245">
    <property type="entry name" value="CAP_GLY_2"/>
    <property type="match status" value="1"/>
</dbReference>
<keyword evidence="5" id="KW-1185">Reference proteome</keyword>
<feature type="compositionally biased region" description="Acidic residues" evidence="2">
    <location>
        <begin position="126"/>
        <end position="140"/>
    </location>
</feature>
<proteinExistence type="predicted"/>
<evidence type="ECO:0000256" key="1">
    <source>
        <dbReference type="SAM" id="Coils"/>
    </source>
</evidence>
<feature type="region of interest" description="Disordered" evidence="2">
    <location>
        <begin position="579"/>
        <end position="611"/>
    </location>
</feature>